<evidence type="ECO:0000259" key="6">
    <source>
        <dbReference type="PROSITE" id="PS50110"/>
    </source>
</evidence>
<dbReference type="Pfam" id="PF00072">
    <property type="entry name" value="Response_reg"/>
    <property type="match status" value="1"/>
</dbReference>
<evidence type="ECO:0000256" key="1">
    <source>
        <dbReference type="ARBA" id="ARBA00022553"/>
    </source>
</evidence>
<dbReference type="SUPFAM" id="SSF46894">
    <property type="entry name" value="C-terminal effector domain of the bipartite response regulators"/>
    <property type="match status" value="1"/>
</dbReference>
<dbReference type="InterPro" id="IPR001789">
    <property type="entry name" value="Sig_transdc_resp-reg_receiver"/>
</dbReference>
<dbReference type="GO" id="GO:0032993">
    <property type="term" value="C:protein-DNA complex"/>
    <property type="evidence" value="ECO:0007669"/>
    <property type="project" value="TreeGrafter"/>
</dbReference>
<dbReference type="SMART" id="SM00862">
    <property type="entry name" value="Trans_reg_C"/>
    <property type="match status" value="1"/>
</dbReference>
<dbReference type="InterPro" id="IPR016032">
    <property type="entry name" value="Sig_transdc_resp-reg_C-effctor"/>
</dbReference>
<dbReference type="InterPro" id="IPR011006">
    <property type="entry name" value="CheY-like_superfamily"/>
</dbReference>
<evidence type="ECO:0000256" key="4">
    <source>
        <dbReference type="PROSITE-ProRule" id="PRU00169"/>
    </source>
</evidence>
<dbReference type="GO" id="GO:0005829">
    <property type="term" value="C:cytosol"/>
    <property type="evidence" value="ECO:0007669"/>
    <property type="project" value="TreeGrafter"/>
</dbReference>
<dbReference type="InterPro" id="IPR036388">
    <property type="entry name" value="WH-like_DNA-bd_sf"/>
</dbReference>
<protein>
    <submittedName>
        <fullName evidence="8">DNA-binding response regulator, OmpR family, contains REC and winged-helix (WHTH) domain</fullName>
    </submittedName>
</protein>
<reference evidence="8 9" key="1">
    <citation type="submission" date="2016-11" db="EMBL/GenBank/DDBJ databases">
        <authorList>
            <person name="Jaros S."/>
            <person name="Januszkiewicz K."/>
            <person name="Wedrychowicz H."/>
        </authorList>
    </citation>
    <scope>NUCLEOTIDE SEQUENCE [LARGE SCALE GENOMIC DNA]</scope>
    <source>
        <strain evidence="8 9">LMG 20594</strain>
    </source>
</reference>
<dbReference type="CDD" id="cd00383">
    <property type="entry name" value="trans_reg_C"/>
    <property type="match status" value="1"/>
</dbReference>
<dbReference type="RefSeq" id="WP_073429181.1">
    <property type="nucleotide sequence ID" value="NZ_CADFGY010000015.1"/>
</dbReference>
<keyword evidence="2" id="KW-0902">Two-component regulatory system</keyword>
<dbReference type="STRING" id="169427.SAMN05192548_101335"/>
<dbReference type="SUPFAM" id="SSF52172">
    <property type="entry name" value="CheY-like"/>
    <property type="match status" value="1"/>
</dbReference>
<evidence type="ECO:0000256" key="3">
    <source>
        <dbReference type="ARBA" id="ARBA00023125"/>
    </source>
</evidence>
<gene>
    <name evidence="8" type="ORF">SAMN05192548_101335</name>
</gene>
<dbReference type="Gene3D" id="1.10.10.10">
    <property type="entry name" value="Winged helix-like DNA-binding domain superfamily/Winged helix DNA-binding domain"/>
    <property type="match status" value="1"/>
</dbReference>
<dbReference type="InterPro" id="IPR039420">
    <property type="entry name" value="WalR-like"/>
</dbReference>
<accession>A0A1M6PL48</accession>
<dbReference type="GO" id="GO:0000156">
    <property type="term" value="F:phosphorelay response regulator activity"/>
    <property type="evidence" value="ECO:0007669"/>
    <property type="project" value="TreeGrafter"/>
</dbReference>
<dbReference type="AlphaFoldDB" id="A0A1M6PL48"/>
<dbReference type="GO" id="GO:0000976">
    <property type="term" value="F:transcription cis-regulatory region binding"/>
    <property type="evidence" value="ECO:0007669"/>
    <property type="project" value="TreeGrafter"/>
</dbReference>
<evidence type="ECO:0000259" key="7">
    <source>
        <dbReference type="PROSITE" id="PS51755"/>
    </source>
</evidence>
<evidence type="ECO:0000256" key="5">
    <source>
        <dbReference type="PROSITE-ProRule" id="PRU01091"/>
    </source>
</evidence>
<evidence type="ECO:0000313" key="9">
    <source>
        <dbReference type="Proteomes" id="UP000184395"/>
    </source>
</evidence>
<feature type="domain" description="Response regulatory" evidence="6">
    <location>
        <begin position="2"/>
        <end position="116"/>
    </location>
</feature>
<feature type="DNA-binding region" description="OmpR/PhoB-type" evidence="5">
    <location>
        <begin position="127"/>
        <end position="226"/>
    </location>
</feature>
<dbReference type="SMART" id="SM00448">
    <property type="entry name" value="REC"/>
    <property type="match status" value="1"/>
</dbReference>
<dbReference type="PANTHER" id="PTHR48111">
    <property type="entry name" value="REGULATOR OF RPOS"/>
    <property type="match status" value="1"/>
</dbReference>
<dbReference type="Pfam" id="PF00486">
    <property type="entry name" value="Trans_reg_C"/>
    <property type="match status" value="1"/>
</dbReference>
<proteinExistence type="predicted"/>
<dbReference type="PANTHER" id="PTHR48111:SF40">
    <property type="entry name" value="PHOSPHATE REGULON TRANSCRIPTIONAL REGULATORY PROTEIN PHOB"/>
    <property type="match status" value="1"/>
</dbReference>
<keyword evidence="3 5" id="KW-0238">DNA-binding</keyword>
<keyword evidence="1" id="KW-0597">Phosphoprotein</keyword>
<name>A0A1M6PL48_9BURK</name>
<sequence length="256" mass="28536">MHIAIFNNDPAELRFVTDTLMSAGYSCQTFSEVRSLLHALQHGTFDLAIFRWDADIEVVAMLAGIRHHCDTELPILVISCHLRERDVVDALNAGADDFLVQPIAAPILLARITTLLRRCGQRASAVARQQQFGEYRFDLQEGRVSWRGERIALSQKEFRVALLLFQNLGRPLSRASLIESVWRHSADVPSRTLDTHVSSVRTKLHLRAENGYVLISIYRYGYCLQAAAEGAQRSSVHSGQCGTRANGEHLAEVAAA</sequence>
<feature type="domain" description="OmpR/PhoB-type" evidence="7">
    <location>
        <begin position="127"/>
        <end position="226"/>
    </location>
</feature>
<organism evidence="8 9">
    <name type="scientific">Paraburkholderia terricola</name>
    <dbReference type="NCBI Taxonomy" id="169427"/>
    <lineage>
        <taxon>Bacteria</taxon>
        <taxon>Pseudomonadati</taxon>
        <taxon>Pseudomonadota</taxon>
        <taxon>Betaproteobacteria</taxon>
        <taxon>Burkholderiales</taxon>
        <taxon>Burkholderiaceae</taxon>
        <taxon>Paraburkholderia</taxon>
    </lineage>
</organism>
<evidence type="ECO:0000313" key="8">
    <source>
        <dbReference type="EMBL" id="SHK08623.1"/>
    </source>
</evidence>
<dbReference type="Gene3D" id="3.40.50.2300">
    <property type="match status" value="1"/>
</dbReference>
<evidence type="ECO:0000256" key="2">
    <source>
        <dbReference type="ARBA" id="ARBA00023012"/>
    </source>
</evidence>
<dbReference type="OrthoDB" id="9802426at2"/>
<dbReference type="PROSITE" id="PS50110">
    <property type="entry name" value="RESPONSE_REGULATORY"/>
    <property type="match status" value="1"/>
</dbReference>
<dbReference type="Proteomes" id="UP000184395">
    <property type="component" value="Unassembled WGS sequence"/>
</dbReference>
<dbReference type="InterPro" id="IPR001867">
    <property type="entry name" value="OmpR/PhoB-type_DNA-bd"/>
</dbReference>
<dbReference type="PROSITE" id="PS51755">
    <property type="entry name" value="OMPR_PHOB"/>
    <property type="match status" value="1"/>
</dbReference>
<dbReference type="GO" id="GO:0006355">
    <property type="term" value="P:regulation of DNA-templated transcription"/>
    <property type="evidence" value="ECO:0007669"/>
    <property type="project" value="InterPro"/>
</dbReference>
<dbReference type="EMBL" id="FRAB01000013">
    <property type="protein sequence ID" value="SHK08623.1"/>
    <property type="molecule type" value="Genomic_DNA"/>
</dbReference>
<comment type="caution">
    <text evidence="4">Lacks conserved residue(s) required for the propagation of feature annotation.</text>
</comment>